<evidence type="ECO:0000313" key="2">
    <source>
        <dbReference type="Proteomes" id="UP000297777"/>
    </source>
</evidence>
<dbReference type="AlphaFoldDB" id="A0A4Z1ETZ8"/>
<gene>
    <name evidence="1" type="ORF">BTUL_0085g00430</name>
</gene>
<proteinExistence type="predicted"/>
<accession>A0A4Z1ETZ8</accession>
<protein>
    <submittedName>
        <fullName evidence="1">Uncharacterized protein</fullName>
    </submittedName>
</protein>
<reference evidence="1 2" key="1">
    <citation type="submission" date="2017-12" db="EMBL/GenBank/DDBJ databases">
        <title>Comparative genomics of Botrytis spp.</title>
        <authorList>
            <person name="Valero-Jimenez C.A."/>
            <person name="Tapia P."/>
            <person name="Veloso J."/>
            <person name="Silva-Moreno E."/>
            <person name="Staats M."/>
            <person name="Valdes J.H."/>
            <person name="Van Kan J.A.L."/>
        </authorList>
    </citation>
    <scope>NUCLEOTIDE SEQUENCE [LARGE SCALE GENOMIC DNA]</scope>
    <source>
        <strain evidence="1 2">Bt9001</strain>
    </source>
</reference>
<evidence type="ECO:0000313" key="1">
    <source>
        <dbReference type="EMBL" id="TGO12631.1"/>
    </source>
</evidence>
<dbReference type="Proteomes" id="UP000297777">
    <property type="component" value="Unassembled WGS sequence"/>
</dbReference>
<comment type="caution">
    <text evidence="1">The sequence shown here is derived from an EMBL/GenBank/DDBJ whole genome shotgun (WGS) entry which is preliminary data.</text>
</comment>
<name>A0A4Z1ETZ8_9HELO</name>
<sequence>MIRYSSSDNLGYLALHCNRWYQSVRIVRLFQNGIRAGVTLPNHLLCYDRRLAEQGSIDSWKPIYNCIESIFPLACKKYAVCLLSRAELRMTLAAL</sequence>
<organism evidence="1 2">
    <name type="scientific">Botrytis tulipae</name>
    <dbReference type="NCBI Taxonomy" id="87230"/>
    <lineage>
        <taxon>Eukaryota</taxon>
        <taxon>Fungi</taxon>
        <taxon>Dikarya</taxon>
        <taxon>Ascomycota</taxon>
        <taxon>Pezizomycotina</taxon>
        <taxon>Leotiomycetes</taxon>
        <taxon>Helotiales</taxon>
        <taxon>Sclerotiniaceae</taxon>
        <taxon>Botrytis</taxon>
    </lineage>
</organism>
<dbReference type="EMBL" id="PQXH01000085">
    <property type="protein sequence ID" value="TGO12631.1"/>
    <property type="molecule type" value="Genomic_DNA"/>
</dbReference>
<keyword evidence="2" id="KW-1185">Reference proteome</keyword>